<organism evidence="3">
    <name type="scientific">Desulfitobacterium hafniense</name>
    <name type="common">Desulfitobacterium frappieri</name>
    <dbReference type="NCBI Taxonomy" id="49338"/>
    <lineage>
        <taxon>Bacteria</taxon>
        <taxon>Bacillati</taxon>
        <taxon>Bacillota</taxon>
        <taxon>Clostridia</taxon>
        <taxon>Eubacteriales</taxon>
        <taxon>Desulfitobacteriaceae</taxon>
        <taxon>Desulfitobacterium</taxon>
    </lineage>
</organism>
<feature type="domain" description="Topoisomerase 6 subunit A/Spo11 TOPRIM" evidence="2">
    <location>
        <begin position="493"/>
        <end position="616"/>
    </location>
</feature>
<dbReference type="RefSeq" id="WP_208926821.1">
    <property type="nucleotide sequence ID" value="NZ_LK996017.1"/>
</dbReference>
<evidence type="ECO:0000313" key="3">
    <source>
        <dbReference type="EMBL" id="CDX03824.1"/>
    </source>
</evidence>
<dbReference type="AlphaFoldDB" id="A0A098B4Q5"/>
<dbReference type="SUPFAM" id="SSF55874">
    <property type="entry name" value="ATPase domain of HSP90 chaperone/DNA topoisomerase II/histidine kinase"/>
    <property type="match status" value="1"/>
</dbReference>
<keyword evidence="3" id="KW-0067">ATP-binding</keyword>
<dbReference type="InterPro" id="IPR036078">
    <property type="entry name" value="Spo11/TopoVI_A_sf"/>
</dbReference>
<protein>
    <submittedName>
        <fullName evidence="3">ATP-binding region ATPase domain protein</fullName>
    </submittedName>
</protein>
<gene>
    <name evidence="3" type="ORF">DPCES_3938</name>
</gene>
<dbReference type="Gene3D" id="3.40.1360.10">
    <property type="match status" value="1"/>
</dbReference>
<accession>A0A098B4Q5</accession>
<dbReference type="InterPro" id="IPR036890">
    <property type="entry name" value="HATPase_C_sf"/>
</dbReference>
<dbReference type="GO" id="GO:0003677">
    <property type="term" value="F:DNA binding"/>
    <property type="evidence" value="ECO:0007669"/>
    <property type="project" value="InterPro"/>
</dbReference>
<dbReference type="Pfam" id="PF21180">
    <property type="entry name" value="TOP6A-Spo11_Toprim"/>
    <property type="match status" value="1"/>
</dbReference>
<dbReference type="InterPro" id="IPR034136">
    <property type="entry name" value="TOPRIM_Topo6A/Spo11"/>
</dbReference>
<dbReference type="PATRIC" id="fig|49338.4.peg.4230"/>
<proteinExistence type="predicted"/>
<reference evidence="3" key="1">
    <citation type="submission" date="2014-07" db="EMBL/GenBank/DDBJ databases">
        <authorList>
            <person name="Hornung V.Bastian."/>
        </authorList>
    </citation>
    <scope>NUCLEOTIDE SEQUENCE</scope>
    <source>
        <strain evidence="3">PCE-S</strain>
    </source>
</reference>
<dbReference type="GO" id="GO:0005694">
    <property type="term" value="C:chromosome"/>
    <property type="evidence" value="ECO:0007669"/>
    <property type="project" value="InterPro"/>
</dbReference>
<keyword evidence="3" id="KW-0547">Nucleotide-binding</keyword>
<evidence type="ECO:0000256" key="1">
    <source>
        <dbReference type="SAM" id="Coils"/>
    </source>
</evidence>
<sequence>MLFEREDWKLFRNMETLTQKAGVPKSKLSMLVCKELADNALDVCGHCEIGFEDGFFYVRDQGPGLDPALFSINRPLRSSKYLRLPTRGALGNGLRVVAGAVAASGGELYVSTKGRRYRIHFQPDGTARPESLGDAQEMGTMISFQLGRLPINSSWAQTAVRYAGGESYRGKTSPWWYTSENFFELFQAFGGTVRELIQQFDGCTGGKGGKIAALYPKTPAGDLTFAETEGLLGEMRTAVKNVRPARLGRIGEREEWSSYSKGEGVFYVESTKGEHRAEIPFAVEVYAEASSSPDIAVLLNKSPITGEVSLYDREKHELGLLGCGLYLSFRSKPVRLLVNIMTPYMPLVTDGKEPDLSVVEDVIEETAARAVRRAGKVLTELPTGKKRSHKEIVADCLEQAIAKASGNGEYRFSLRQLYYAVRPYVIRETGREPDYNYFCRDLVGGYEARHGDIPLMYRDERGTLYHPHRGEDIPIGTIAVENYRKPLWTFNKVLYIEKEGFFNVLKERKIPEKYDMALLTSKGYASRAVRDLLDALGEHAEEEITFFCIHDADAYGTTIYETLQNETGARPGRKVKIINLGLEPEEAVAMELEIEKVEKSGRRRGVASYIEPQWEGWLQRNRVELNAMSTPQFLAWLEENLQRYDKGKVIPPASVLRENLEQSLEAGISRAIAQEILEQHNHAGRVAEAVRQVKADWEERLTGLEERVREELRQEPVSHWQDIVEDLSETMLKIRPF</sequence>
<dbReference type="GO" id="GO:0005524">
    <property type="term" value="F:ATP binding"/>
    <property type="evidence" value="ECO:0007669"/>
    <property type="project" value="UniProtKB-KW"/>
</dbReference>
<dbReference type="EMBL" id="LK996017">
    <property type="protein sequence ID" value="CDX03824.1"/>
    <property type="molecule type" value="Genomic_DNA"/>
</dbReference>
<dbReference type="SUPFAM" id="SSF56726">
    <property type="entry name" value="DNA topoisomerase IV, alpha subunit"/>
    <property type="match status" value="1"/>
</dbReference>
<dbReference type="Gene3D" id="3.30.565.10">
    <property type="entry name" value="Histidine kinase-like ATPase, C-terminal domain"/>
    <property type="match status" value="1"/>
</dbReference>
<evidence type="ECO:0000259" key="2">
    <source>
        <dbReference type="Pfam" id="PF21180"/>
    </source>
</evidence>
<name>A0A098B4Q5_DESHA</name>
<feature type="coiled-coil region" evidence="1">
    <location>
        <begin position="687"/>
        <end position="714"/>
    </location>
</feature>
<keyword evidence="1" id="KW-0175">Coiled coil</keyword>